<reference evidence="2 3" key="1">
    <citation type="submission" date="2019-04" db="EMBL/GenBank/DDBJ databases">
        <authorList>
            <person name="Hwang J.C."/>
        </authorList>
    </citation>
    <scope>NUCLEOTIDE SEQUENCE [LARGE SCALE GENOMIC DNA]</scope>
    <source>
        <strain evidence="2 3">IMCC35002</strain>
    </source>
</reference>
<sequence length="142" mass="16570">MRAWILSICLSCFSLSLSAQELSAEQAVHQIQGLWQLLTYVDRDGNQSDYSKQFRVWRFDGDKLSLDSDDLGHLVADHFRLKRSIFRVDTPIILLSDKLKQTHLTYGKLVLESVDNQTLIFTDWDKQVSYRLRRVQPIVSRL</sequence>
<organism evidence="2 3">
    <name type="scientific">Ferrimonas aestuarii</name>
    <dbReference type="NCBI Taxonomy" id="2569539"/>
    <lineage>
        <taxon>Bacteria</taxon>
        <taxon>Pseudomonadati</taxon>
        <taxon>Pseudomonadota</taxon>
        <taxon>Gammaproteobacteria</taxon>
        <taxon>Alteromonadales</taxon>
        <taxon>Ferrimonadaceae</taxon>
        <taxon>Ferrimonas</taxon>
    </lineage>
</organism>
<feature type="signal peptide" evidence="1">
    <location>
        <begin position="1"/>
        <end position="19"/>
    </location>
</feature>
<proteinExistence type="predicted"/>
<gene>
    <name evidence="2" type="ORF">FCL42_05980</name>
</gene>
<keyword evidence="3" id="KW-1185">Reference proteome</keyword>
<name>A0A4U1BT16_9GAMM</name>
<dbReference type="EMBL" id="SWCJ01000003">
    <property type="protein sequence ID" value="TKB56680.1"/>
    <property type="molecule type" value="Genomic_DNA"/>
</dbReference>
<evidence type="ECO:0008006" key="4">
    <source>
        <dbReference type="Google" id="ProtNLM"/>
    </source>
</evidence>
<feature type="chain" id="PRO_5020234368" description="TIGR03067 domain-containing protein" evidence="1">
    <location>
        <begin position="20"/>
        <end position="142"/>
    </location>
</feature>
<protein>
    <recommendedName>
        <fullName evidence="4">TIGR03067 domain-containing protein</fullName>
    </recommendedName>
</protein>
<evidence type="ECO:0000313" key="2">
    <source>
        <dbReference type="EMBL" id="TKB56680.1"/>
    </source>
</evidence>
<accession>A0A4U1BT16</accession>
<comment type="caution">
    <text evidence="2">The sequence shown here is derived from an EMBL/GenBank/DDBJ whole genome shotgun (WGS) entry which is preliminary data.</text>
</comment>
<dbReference type="Proteomes" id="UP000305675">
    <property type="component" value="Unassembled WGS sequence"/>
</dbReference>
<evidence type="ECO:0000256" key="1">
    <source>
        <dbReference type="SAM" id="SignalP"/>
    </source>
</evidence>
<keyword evidence="1" id="KW-0732">Signal</keyword>
<dbReference type="AlphaFoldDB" id="A0A4U1BT16"/>
<evidence type="ECO:0000313" key="3">
    <source>
        <dbReference type="Proteomes" id="UP000305675"/>
    </source>
</evidence>
<dbReference type="RefSeq" id="WP_136862484.1">
    <property type="nucleotide sequence ID" value="NZ_SWCJ01000003.1"/>
</dbReference>